<feature type="domain" description="Transferrin receptor-like dimerisation" evidence="18">
    <location>
        <begin position="603"/>
        <end position="720"/>
    </location>
</feature>
<dbReference type="SUPFAM" id="SSF47672">
    <property type="entry name" value="Transferrin receptor-like dimerisation domain"/>
    <property type="match status" value="1"/>
</dbReference>
<comment type="function">
    <text evidence="13">Aminopeptidase with broad substrate specificity. Has lower activity with substrates that have Asp or Glu in the P2' position, or Pro in the P3' position. Lacks activity with substrates that have both Pro in the P3' position and Asp or Glu in the P2' position. Lacks carboxypeptidase activity. Lacks dipeptidyl-peptidase IV type activity.</text>
</comment>
<dbReference type="InterPro" id="IPR046450">
    <property type="entry name" value="PA_dom_sf"/>
</dbReference>
<evidence type="ECO:0000259" key="19">
    <source>
        <dbReference type="Pfam" id="PF04389"/>
    </source>
</evidence>
<evidence type="ECO:0000256" key="9">
    <source>
        <dbReference type="ARBA" id="ARBA00022837"/>
    </source>
</evidence>
<evidence type="ECO:0000259" key="18">
    <source>
        <dbReference type="Pfam" id="PF04253"/>
    </source>
</evidence>
<dbReference type="FunFam" id="1.20.930.40:FF:000001">
    <property type="entry name" value="N-acetylated-alpha-linked acidic dipeptidase 2"/>
    <property type="match status" value="1"/>
</dbReference>
<feature type="domain" description="Peptidase M28" evidence="19">
    <location>
        <begin position="363"/>
        <end position="566"/>
    </location>
</feature>
<evidence type="ECO:0000256" key="4">
    <source>
        <dbReference type="ARBA" id="ARBA00022438"/>
    </source>
</evidence>
<keyword evidence="17" id="KW-0812">Transmembrane</keyword>
<evidence type="ECO:0000256" key="14">
    <source>
        <dbReference type="ARBA" id="ARBA00068168"/>
    </source>
</evidence>
<dbReference type="SUPFAM" id="SSF53187">
    <property type="entry name" value="Zn-dependent exopeptidases"/>
    <property type="match status" value="1"/>
</dbReference>
<keyword evidence="8" id="KW-0862">Zinc</keyword>
<keyword evidence="12" id="KW-0325">Glycoprotein</keyword>
<evidence type="ECO:0000313" key="21">
    <source>
        <dbReference type="Proteomes" id="UP000245119"/>
    </source>
</evidence>
<name>A0A2T7NDX9_POMCA</name>
<dbReference type="AlphaFoldDB" id="A0A2T7NDX9"/>
<keyword evidence="6" id="KW-0479">Metal-binding</keyword>
<dbReference type="Pfam" id="PF04253">
    <property type="entry name" value="TFR_dimer"/>
    <property type="match status" value="1"/>
</dbReference>
<dbReference type="SUPFAM" id="SSF52025">
    <property type="entry name" value="PA domain"/>
    <property type="match status" value="1"/>
</dbReference>
<dbReference type="InterPro" id="IPR007484">
    <property type="entry name" value="Peptidase_M28"/>
</dbReference>
<feature type="transmembrane region" description="Helical" evidence="17">
    <location>
        <begin position="98"/>
        <end position="119"/>
    </location>
</feature>
<dbReference type="Gene3D" id="3.50.30.30">
    <property type="match status" value="1"/>
</dbReference>
<dbReference type="OrthoDB" id="5841748at2759"/>
<dbReference type="InterPro" id="IPR039373">
    <property type="entry name" value="Peptidase_M28B"/>
</dbReference>
<evidence type="ECO:0000256" key="16">
    <source>
        <dbReference type="SAM" id="MobiDB-lite"/>
    </source>
</evidence>
<dbReference type="GO" id="GO:0046872">
    <property type="term" value="F:metal ion binding"/>
    <property type="evidence" value="ECO:0007669"/>
    <property type="project" value="UniProtKB-KW"/>
</dbReference>
<keyword evidence="5" id="KW-0645">Protease</keyword>
<evidence type="ECO:0000256" key="11">
    <source>
        <dbReference type="ARBA" id="ARBA00023157"/>
    </source>
</evidence>
<dbReference type="GO" id="GO:0006508">
    <property type="term" value="P:proteolysis"/>
    <property type="evidence" value="ECO:0007669"/>
    <property type="project" value="UniProtKB-KW"/>
</dbReference>
<sequence>MPLTTPKTECIAKLKLIEKIHQSADADPKIQTGAHYQDSHNIPPQLPMQAALPLKHSDESKETQNKVNSFLLHGFDSMDSINSNDDHRLVKRTRKKRILIIFALLCGTCFGVGVLIGWFSHRTKEGSVAVPPKQDSNETASGKSVQPKEENSFKFIEFVVLNVNAERIREKLREYSKEPRLAGTEQDAVLAQRIHDDWKANGLEEVHLATYNILLSFPNTSAPNLVENAERFGASGIILYSDPSDFNINITEPYPDSWWLPPTGIQRGSIAGDGDYQTPLYPSTYYAYRVPKSQLNLPKIPCQPVGYIDAQRLLQGLAGPIAPTLWQGHLNFTYHIGPGYNGSSELKVRLNVNNYLEVKPIYNVIGYIKGSEEPDRYVLLGNHHDAWVFGAVDPLSGTASMTELTHMFGQLFQQGLRPRRTLVFCSWDAEEAGLMGSIEWVEEHLKVLNQRGVAYLNLDYSAAANFTVNVGTSPLLQDALYDAAKLVPSHDPAFQTLYDLWLHRPVLKKENLTEPLLTYSPGSSSDQAAFYQRAGVSSLDIWMTYDEANLPILSYPLYHSSYDTFYAFENFIDPGFKATAAITRMLGVLASTYKQQWEQKGVNTEALDSAVQNFTAATRAFQNKLDNDEFLIDSPLKLRMINDRLIQLERTFLDPEGLPGRPTQKHIMFAPSQFDAYVDNSFPGIVDTMVEIEKGLDKWDQLKQQVYITTYTIQSAASSLGDVGL</sequence>
<evidence type="ECO:0000256" key="1">
    <source>
        <dbReference type="ARBA" id="ARBA00001947"/>
    </source>
</evidence>
<evidence type="ECO:0000256" key="12">
    <source>
        <dbReference type="ARBA" id="ARBA00023180"/>
    </source>
</evidence>
<evidence type="ECO:0000256" key="2">
    <source>
        <dbReference type="ARBA" id="ARBA00004221"/>
    </source>
</evidence>
<dbReference type="EMBL" id="PZQS01000013">
    <property type="protein sequence ID" value="PVD19369.1"/>
    <property type="molecule type" value="Genomic_DNA"/>
</dbReference>
<evidence type="ECO:0000256" key="7">
    <source>
        <dbReference type="ARBA" id="ARBA00022801"/>
    </source>
</evidence>
<dbReference type="CDD" id="cd08022">
    <property type="entry name" value="M28_PSMA_like"/>
    <property type="match status" value="1"/>
</dbReference>
<organism evidence="20 21">
    <name type="scientific">Pomacea canaliculata</name>
    <name type="common">Golden apple snail</name>
    <dbReference type="NCBI Taxonomy" id="400727"/>
    <lineage>
        <taxon>Eukaryota</taxon>
        <taxon>Metazoa</taxon>
        <taxon>Spiralia</taxon>
        <taxon>Lophotrochozoa</taxon>
        <taxon>Mollusca</taxon>
        <taxon>Gastropoda</taxon>
        <taxon>Caenogastropoda</taxon>
        <taxon>Architaenioglossa</taxon>
        <taxon>Ampullarioidea</taxon>
        <taxon>Ampullariidae</taxon>
        <taxon>Pomacea</taxon>
    </lineage>
</organism>
<keyword evidence="21" id="KW-1185">Reference proteome</keyword>
<dbReference type="Gene3D" id="3.40.630.10">
    <property type="entry name" value="Zn peptidases"/>
    <property type="match status" value="2"/>
</dbReference>
<evidence type="ECO:0000256" key="8">
    <source>
        <dbReference type="ARBA" id="ARBA00022833"/>
    </source>
</evidence>
<dbReference type="GO" id="GO:0008237">
    <property type="term" value="F:metallopeptidase activity"/>
    <property type="evidence" value="ECO:0007669"/>
    <property type="project" value="UniProtKB-KW"/>
</dbReference>
<keyword evidence="17" id="KW-1133">Transmembrane helix</keyword>
<proteinExistence type="inferred from homology"/>
<accession>A0A2T7NDX9</accession>
<comment type="cofactor">
    <cofactor evidence="1">
        <name>Zn(2+)</name>
        <dbReference type="ChEBI" id="CHEBI:29105"/>
    </cofactor>
</comment>
<evidence type="ECO:0000256" key="6">
    <source>
        <dbReference type="ARBA" id="ARBA00022723"/>
    </source>
</evidence>
<comment type="subcellular location">
    <subcellularLocation>
        <location evidence="2">Apical cell membrane</location>
    </subcellularLocation>
</comment>
<comment type="similarity">
    <text evidence="3">Belongs to the peptidase M28 family. M28B subfamily.</text>
</comment>
<dbReference type="InterPro" id="IPR036757">
    <property type="entry name" value="TFR-like_dimer_dom_sf"/>
</dbReference>
<dbReference type="PANTHER" id="PTHR10404">
    <property type="entry name" value="N-ACETYLATED-ALPHA-LINKED ACIDIC DIPEPTIDASE"/>
    <property type="match status" value="1"/>
</dbReference>
<evidence type="ECO:0000256" key="3">
    <source>
        <dbReference type="ARBA" id="ARBA00005634"/>
    </source>
</evidence>
<dbReference type="FunFam" id="3.40.630.10:FF:000101">
    <property type="entry name" value="N-acetylated alpha-linked acidic dipeptidase like 1"/>
    <property type="match status" value="1"/>
</dbReference>
<dbReference type="Proteomes" id="UP000245119">
    <property type="component" value="Linkage Group LG13"/>
</dbReference>
<evidence type="ECO:0000256" key="15">
    <source>
        <dbReference type="ARBA" id="ARBA00081462"/>
    </source>
</evidence>
<gene>
    <name evidence="20" type="ORF">C0Q70_19857</name>
</gene>
<keyword evidence="9" id="KW-0106">Calcium</keyword>
<dbReference type="GO" id="GO:0016324">
    <property type="term" value="C:apical plasma membrane"/>
    <property type="evidence" value="ECO:0007669"/>
    <property type="project" value="UniProtKB-SubCell"/>
</dbReference>
<dbReference type="GO" id="GO:0004177">
    <property type="term" value="F:aminopeptidase activity"/>
    <property type="evidence" value="ECO:0007669"/>
    <property type="project" value="UniProtKB-KW"/>
</dbReference>
<keyword evidence="7" id="KW-0378">Hydrolase</keyword>
<keyword evidence="11" id="KW-1015">Disulfide bond</keyword>
<evidence type="ECO:0000256" key="5">
    <source>
        <dbReference type="ARBA" id="ARBA00022670"/>
    </source>
</evidence>
<comment type="caution">
    <text evidence="20">The sequence shown here is derived from an EMBL/GenBank/DDBJ whole genome shotgun (WGS) entry which is preliminary data.</text>
</comment>
<dbReference type="GO" id="GO:0004180">
    <property type="term" value="F:carboxypeptidase activity"/>
    <property type="evidence" value="ECO:0007669"/>
    <property type="project" value="TreeGrafter"/>
</dbReference>
<evidence type="ECO:0000256" key="17">
    <source>
        <dbReference type="SAM" id="Phobius"/>
    </source>
</evidence>
<evidence type="ECO:0000256" key="10">
    <source>
        <dbReference type="ARBA" id="ARBA00023049"/>
    </source>
</evidence>
<keyword evidence="10" id="KW-0482">Metalloprotease</keyword>
<feature type="region of interest" description="Disordered" evidence="16">
    <location>
        <begin position="127"/>
        <end position="146"/>
    </location>
</feature>
<evidence type="ECO:0000256" key="13">
    <source>
        <dbReference type="ARBA" id="ARBA00059290"/>
    </source>
</evidence>
<dbReference type="Pfam" id="PF04389">
    <property type="entry name" value="Peptidase_M28"/>
    <property type="match status" value="1"/>
</dbReference>
<evidence type="ECO:0000313" key="20">
    <source>
        <dbReference type="EMBL" id="PVD19369.1"/>
    </source>
</evidence>
<protein>
    <recommendedName>
        <fullName evidence="14">Aminopeptidase NAALADL1</fullName>
    </recommendedName>
    <alternativeName>
        <fullName evidence="15">N-acetylated-alpha-linked acidic dipeptidase-like protein</fullName>
    </alternativeName>
</protein>
<reference evidence="20 21" key="1">
    <citation type="submission" date="2018-04" db="EMBL/GenBank/DDBJ databases">
        <title>The genome of golden apple snail Pomacea canaliculata provides insight into stress tolerance and invasive adaptation.</title>
        <authorList>
            <person name="Liu C."/>
            <person name="Liu B."/>
            <person name="Ren Y."/>
            <person name="Zhang Y."/>
            <person name="Wang H."/>
            <person name="Li S."/>
            <person name="Jiang F."/>
            <person name="Yin L."/>
            <person name="Zhang G."/>
            <person name="Qian W."/>
            <person name="Fan W."/>
        </authorList>
    </citation>
    <scope>NUCLEOTIDE SEQUENCE [LARGE SCALE GENOMIC DNA]</scope>
    <source>
        <strain evidence="20">SZHN2017</strain>
        <tissue evidence="20">Muscle</tissue>
    </source>
</reference>
<keyword evidence="17" id="KW-0472">Membrane</keyword>
<keyword evidence="4" id="KW-0031">Aminopeptidase</keyword>
<dbReference type="PANTHER" id="PTHR10404:SF77">
    <property type="entry name" value="GLUTAMATE CARBOXYPEPTIDASE 2 HOMOLOG"/>
    <property type="match status" value="1"/>
</dbReference>
<dbReference type="InterPro" id="IPR007365">
    <property type="entry name" value="TFR-like_dimer_dom"/>
</dbReference>